<dbReference type="CDD" id="cd03215">
    <property type="entry name" value="ABC_Carb_Monos_II"/>
    <property type="match status" value="1"/>
</dbReference>
<keyword evidence="10" id="KW-1185">Reference proteome</keyword>
<keyword evidence="6 9" id="KW-0067">ATP-binding</keyword>
<dbReference type="InterPro" id="IPR050107">
    <property type="entry name" value="ABC_carbohydrate_import_ATPase"/>
</dbReference>
<dbReference type="SMART" id="SM00382">
    <property type="entry name" value="AAA"/>
    <property type="match status" value="1"/>
</dbReference>
<dbReference type="InterPro" id="IPR017871">
    <property type="entry name" value="ABC_transporter-like_CS"/>
</dbReference>
<feature type="domain" description="ABC transporter" evidence="8">
    <location>
        <begin position="253"/>
        <end position="497"/>
    </location>
</feature>
<evidence type="ECO:0000256" key="5">
    <source>
        <dbReference type="ARBA" id="ARBA00022741"/>
    </source>
</evidence>
<keyword evidence="2" id="KW-0813">Transport</keyword>
<reference evidence="9" key="1">
    <citation type="journal article" date="2015" name="Int. J. Syst. Evol. Microbiol.">
        <title>Rhizobium oryzicola sp. nov., potential plant-growth-promoting endophytic bacteria isolated from rice roots.</title>
        <authorList>
            <person name="Zhang X.X."/>
            <person name="Gao J.S."/>
            <person name="Cao Y.H."/>
            <person name="Sheirdil R.A."/>
            <person name="Wang X.C."/>
            <person name="Zhang L."/>
        </authorList>
    </citation>
    <scope>NUCLEOTIDE SEQUENCE</scope>
    <source>
        <strain evidence="9">05753</strain>
    </source>
</reference>
<evidence type="ECO:0000256" key="6">
    <source>
        <dbReference type="ARBA" id="ARBA00022840"/>
    </source>
</evidence>
<dbReference type="Gene3D" id="3.40.50.300">
    <property type="entry name" value="P-loop containing nucleotide triphosphate hydrolases"/>
    <property type="match status" value="2"/>
</dbReference>
<evidence type="ECO:0000256" key="7">
    <source>
        <dbReference type="ARBA" id="ARBA00023136"/>
    </source>
</evidence>
<comment type="similarity">
    <text evidence="1">Belongs to the ABC transporter superfamily.</text>
</comment>
<feature type="domain" description="ABC transporter" evidence="8">
    <location>
        <begin position="4"/>
        <end position="241"/>
    </location>
</feature>
<keyword evidence="4" id="KW-0677">Repeat</keyword>
<keyword evidence="5" id="KW-0547">Nucleotide-binding</keyword>
<evidence type="ECO:0000256" key="3">
    <source>
        <dbReference type="ARBA" id="ARBA00022597"/>
    </source>
</evidence>
<evidence type="ECO:0000256" key="1">
    <source>
        <dbReference type="ARBA" id="ARBA00005417"/>
    </source>
</evidence>
<dbReference type="PANTHER" id="PTHR43790:SF9">
    <property type="entry name" value="GALACTOFURANOSE TRANSPORTER ATP-BINDING PROTEIN YTFR"/>
    <property type="match status" value="1"/>
</dbReference>
<gene>
    <name evidence="9" type="ORF">Q2T52_26680</name>
</gene>
<dbReference type="PROSITE" id="PS50893">
    <property type="entry name" value="ABC_TRANSPORTER_2"/>
    <property type="match status" value="2"/>
</dbReference>
<proteinExistence type="inferred from homology"/>
<reference evidence="9" key="2">
    <citation type="submission" date="2023-07" db="EMBL/GenBank/DDBJ databases">
        <authorList>
            <person name="Sun H."/>
        </authorList>
    </citation>
    <scope>NUCLEOTIDE SEQUENCE</scope>
    <source>
        <strain evidence="9">05753</strain>
    </source>
</reference>
<dbReference type="CDD" id="cd03216">
    <property type="entry name" value="ABC_Carb_Monos_I"/>
    <property type="match status" value="1"/>
</dbReference>
<dbReference type="PROSITE" id="PS00211">
    <property type="entry name" value="ABC_TRANSPORTER_1"/>
    <property type="match status" value="1"/>
</dbReference>
<dbReference type="InterPro" id="IPR003593">
    <property type="entry name" value="AAA+_ATPase"/>
</dbReference>
<sequence length="500" mass="53666">MNLLEARDITKRFGGIVALDGMHFAAKAGEVHAILGENGAGKSTFIQILSGALVADRGKIMLRGKTVTAHGPGAARRAGIAPVFQELSLISDLTVGENIWFGDEALTPLRMISRRALNARTAALFAELGLDGIAPDRLVRSLSIGQQQLVEIAKGLACDPDILILDEATSALVPHEVDWLLDIARRRADAGKLVLYISHRMGEVRRVADRITVLRNGETVGTAETSAIGDDEIVAMMLGRRLNRLFPERHATATDRTALKASGLSVGHQLKGMDFTLREGEVLGVAGLQGHGQRELFMALAGAVRFGGSLEVWGRPVSIRSPRHALSQGIGVALLPEDRRHQGLLLAKPVRENVVLAALSRLTRFGLIDRQAEADVVSESVSRLQIKVGSPEQLAGTLSGGNQQKVVLAKLLATDARILLFFDPTRGVDVGTKAEIFAMMRDLAASGYAILFYSTDIAELVNVADRVMVLSYGRISATLPADQLSEDRILRATMIGQVAA</sequence>
<accession>A0ABT8T4U0</accession>
<comment type="caution">
    <text evidence="9">The sequence shown here is derived from an EMBL/GenBank/DDBJ whole genome shotgun (WGS) entry which is preliminary data.</text>
</comment>
<dbReference type="Pfam" id="PF00005">
    <property type="entry name" value="ABC_tran"/>
    <property type="match status" value="2"/>
</dbReference>
<keyword evidence="7" id="KW-0472">Membrane</keyword>
<evidence type="ECO:0000313" key="9">
    <source>
        <dbReference type="EMBL" id="MDO1585687.1"/>
    </source>
</evidence>
<evidence type="ECO:0000259" key="8">
    <source>
        <dbReference type="PROSITE" id="PS50893"/>
    </source>
</evidence>
<evidence type="ECO:0000313" key="10">
    <source>
        <dbReference type="Proteomes" id="UP001169006"/>
    </source>
</evidence>
<dbReference type="Proteomes" id="UP001169006">
    <property type="component" value="Unassembled WGS sequence"/>
</dbReference>
<dbReference type="InterPro" id="IPR027417">
    <property type="entry name" value="P-loop_NTPase"/>
</dbReference>
<dbReference type="RefSeq" id="WP_288972401.1">
    <property type="nucleotide sequence ID" value="NZ_JAUKWQ010000023.1"/>
</dbReference>
<protein>
    <submittedName>
        <fullName evidence="9">Sugar ABC transporter ATP-binding protein</fullName>
    </submittedName>
</protein>
<dbReference type="SUPFAM" id="SSF52540">
    <property type="entry name" value="P-loop containing nucleoside triphosphate hydrolases"/>
    <property type="match status" value="2"/>
</dbReference>
<organism evidence="9 10">
    <name type="scientific">Rhizobium oryzicola</name>
    <dbReference type="NCBI Taxonomy" id="1232668"/>
    <lineage>
        <taxon>Bacteria</taxon>
        <taxon>Pseudomonadati</taxon>
        <taxon>Pseudomonadota</taxon>
        <taxon>Alphaproteobacteria</taxon>
        <taxon>Hyphomicrobiales</taxon>
        <taxon>Rhizobiaceae</taxon>
        <taxon>Rhizobium/Agrobacterium group</taxon>
        <taxon>Rhizobium</taxon>
    </lineage>
</organism>
<name>A0ABT8T4U0_9HYPH</name>
<dbReference type="GO" id="GO:0005524">
    <property type="term" value="F:ATP binding"/>
    <property type="evidence" value="ECO:0007669"/>
    <property type="project" value="UniProtKB-KW"/>
</dbReference>
<evidence type="ECO:0000256" key="2">
    <source>
        <dbReference type="ARBA" id="ARBA00022448"/>
    </source>
</evidence>
<dbReference type="EMBL" id="JAUKWQ010000023">
    <property type="protein sequence ID" value="MDO1585687.1"/>
    <property type="molecule type" value="Genomic_DNA"/>
</dbReference>
<evidence type="ECO:0000256" key="4">
    <source>
        <dbReference type="ARBA" id="ARBA00022737"/>
    </source>
</evidence>
<keyword evidence="3" id="KW-0762">Sugar transport</keyword>
<dbReference type="InterPro" id="IPR003439">
    <property type="entry name" value="ABC_transporter-like_ATP-bd"/>
</dbReference>
<dbReference type="PANTHER" id="PTHR43790">
    <property type="entry name" value="CARBOHYDRATE TRANSPORT ATP-BINDING PROTEIN MG119-RELATED"/>
    <property type="match status" value="1"/>
</dbReference>